<name>I4EFK6_9BACT</name>
<reference evidence="1 2" key="1">
    <citation type="journal article" date="2012" name="ISME J.">
        <title>Nitrification expanded: discovery, physiology and genomics of a nitrite-oxidizing bacterium from the phylum Chloroflexi.</title>
        <authorList>
            <person name="Sorokin D.Y."/>
            <person name="Lucker S."/>
            <person name="Vejmelkova D."/>
            <person name="Kostrikina N.A."/>
            <person name="Kleerebezem R."/>
            <person name="Rijpstra W.I."/>
            <person name="Damste J.S."/>
            <person name="Le Paslier D."/>
            <person name="Muyzer G."/>
            <person name="Wagner M."/>
            <person name="van Loosdrecht M.C."/>
            <person name="Daims H."/>
        </authorList>
    </citation>
    <scope>NUCLEOTIDE SEQUENCE [LARGE SCALE GENOMIC DNA]</scope>
    <source>
        <strain evidence="2">none</strain>
    </source>
</reference>
<gene>
    <name evidence="1" type="ORF">NITHO_2310011</name>
</gene>
<comment type="caution">
    <text evidence="1">The sequence shown here is derived from an EMBL/GenBank/DDBJ whole genome shotgun (WGS) entry which is preliminary data.</text>
</comment>
<keyword evidence="2" id="KW-1185">Reference proteome</keyword>
<organism evidence="1 2">
    <name type="scientific">Nitrolancea hollandica Lb</name>
    <dbReference type="NCBI Taxonomy" id="1129897"/>
    <lineage>
        <taxon>Bacteria</taxon>
        <taxon>Pseudomonadati</taxon>
        <taxon>Thermomicrobiota</taxon>
        <taxon>Thermomicrobia</taxon>
        <taxon>Sphaerobacterales</taxon>
        <taxon>Sphaerobacterineae</taxon>
        <taxon>Sphaerobacteraceae</taxon>
        <taxon>Nitrolancea</taxon>
    </lineage>
</organism>
<proteinExistence type="predicted"/>
<dbReference type="AlphaFoldDB" id="I4EFK6"/>
<protein>
    <recommendedName>
        <fullName evidence="3">DUF1523 domain-containing protein</fullName>
    </recommendedName>
</protein>
<evidence type="ECO:0000313" key="1">
    <source>
        <dbReference type="EMBL" id="CCF83468.1"/>
    </source>
</evidence>
<dbReference type="OrthoDB" id="979861at2"/>
<dbReference type="RefSeq" id="WP_008476658.1">
    <property type="nucleotide sequence ID" value="NZ_CAGS01000148.1"/>
</dbReference>
<evidence type="ECO:0000313" key="2">
    <source>
        <dbReference type="Proteomes" id="UP000004221"/>
    </source>
</evidence>
<sequence>MKVWGYFGCLGLIAIVVLLGLGVKQILVGSHEMVTDTVVRTERVEDGNGGRYLIYGEAEVYQNTDSVYFGKFNSSDLYRDIKEGHSYRFEVVGWRVPFLSWYRNILKVEEIE</sequence>
<dbReference type="EMBL" id="CAGS01000148">
    <property type="protein sequence ID" value="CCF83468.1"/>
    <property type="molecule type" value="Genomic_DNA"/>
</dbReference>
<dbReference type="Proteomes" id="UP000004221">
    <property type="component" value="Unassembled WGS sequence"/>
</dbReference>
<accession>I4EFK6</accession>
<evidence type="ECO:0008006" key="3">
    <source>
        <dbReference type="Google" id="ProtNLM"/>
    </source>
</evidence>